<name>A0A6C2YJA2_9BACT</name>
<dbReference type="InParanoid" id="A0A6C2YJA2"/>
<organism evidence="2">
    <name type="scientific">Tuwongella immobilis</name>
    <dbReference type="NCBI Taxonomy" id="692036"/>
    <lineage>
        <taxon>Bacteria</taxon>
        <taxon>Pseudomonadati</taxon>
        <taxon>Planctomycetota</taxon>
        <taxon>Planctomycetia</taxon>
        <taxon>Gemmatales</taxon>
        <taxon>Gemmataceae</taxon>
        <taxon>Tuwongella</taxon>
    </lineage>
</organism>
<dbReference type="RefSeq" id="WP_162656686.1">
    <property type="nucleotide sequence ID" value="NZ_LR593887.1"/>
</dbReference>
<dbReference type="PANTHER" id="PTHR33993:SF2">
    <property type="entry name" value="VOC DOMAIN-CONTAINING PROTEIN"/>
    <property type="match status" value="1"/>
</dbReference>
<dbReference type="PANTHER" id="PTHR33993">
    <property type="entry name" value="GLYOXALASE-RELATED"/>
    <property type="match status" value="1"/>
</dbReference>
<reference evidence="2" key="1">
    <citation type="submission" date="2019-04" db="EMBL/GenBank/DDBJ databases">
        <authorList>
            <consortium name="Science for Life Laboratories"/>
        </authorList>
    </citation>
    <scope>NUCLEOTIDE SEQUENCE</scope>
    <source>
        <strain evidence="2">MBLW1</strain>
    </source>
</reference>
<dbReference type="InterPro" id="IPR037523">
    <property type="entry name" value="VOC_core"/>
</dbReference>
<evidence type="ECO:0000313" key="2">
    <source>
        <dbReference type="EMBL" id="VIP01486.1"/>
    </source>
</evidence>
<dbReference type="Gene3D" id="3.10.180.10">
    <property type="entry name" value="2,3-Dihydroxybiphenyl 1,2-Dioxygenase, domain 1"/>
    <property type="match status" value="1"/>
</dbReference>
<dbReference type="CDD" id="cd07247">
    <property type="entry name" value="SgaA_N_like"/>
    <property type="match status" value="1"/>
</dbReference>
<protein>
    <recommendedName>
        <fullName evidence="1">VOC domain-containing protein</fullName>
    </recommendedName>
</protein>
<sequence length="128" mass="14085">MKRNLICFVEIPVLDLDRAVPFFEKLFDVQLNRLEVDGNHMAMFPDDMDAPGVSPALVHAKGYAPSDTGCRVYFGVEDIDATLAKVHSLGGTTNYPKTCIGEYGWVAEFRDLEGNILGLHSPPTDMPA</sequence>
<dbReference type="InterPro" id="IPR029068">
    <property type="entry name" value="Glyas_Bleomycin-R_OHBP_Dase"/>
</dbReference>
<evidence type="ECO:0000313" key="3">
    <source>
        <dbReference type="Proteomes" id="UP000464378"/>
    </source>
</evidence>
<gene>
    <name evidence="2" type="ORF">GMBLW1_24740</name>
</gene>
<proteinExistence type="predicted"/>
<keyword evidence="3" id="KW-1185">Reference proteome</keyword>
<dbReference type="AlphaFoldDB" id="A0A6C2YJA2"/>
<dbReference type="EMBL" id="LR586016">
    <property type="protein sequence ID" value="VIP01486.1"/>
    <property type="molecule type" value="Genomic_DNA"/>
</dbReference>
<dbReference type="Proteomes" id="UP000464378">
    <property type="component" value="Chromosome"/>
</dbReference>
<dbReference type="InterPro" id="IPR052164">
    <property type="entry name" value="Anthracycline_SecMetBiosynth"/>
</dbReference>
<evidence type="ECO:0000259" key="1">
    <source>
        <dbReference type="PROSITE" id="PS51819"/>
    </source>
</evidence>
<feature type="domain" description="VOC" evidence="1">
    <location>
        <begin position="5"/>
        <end position="122"/>
    </location>
</feature>
<dbReference type="EMBL" id="LR593887">
    <property type="protein sequence ID" value="VTR98550.1"/>
    <property type="molecule type" value="Genomic_DNA"/>
</dbReference>
<dbReference type="InterPro" id="IPR004360">
    <property type="entry name" value="Glyas_Fos-R_dOase_dom"/>
</dbReference>
<dbReference type="PROSITE" id="PS51819">
    <property type="entry name" value="VOC"/>
    <property type="match status" value="1"/>
</dbReference>
<accession>A0A6C2YJA2</accession>
<dbReference type="SUPFAM" id="SSF54593">
    <property type="entry name" value="Glyoxalase/Bleomycin resistance protein/Dihydroxybiphenyl dioxygenase"/>
    <property type="match status" value="1"/>
</dbReference>
<dbReference type="KEGG" id="tim:GMBLW1_24740"/>
<dbReference type="Pfam" id="PF00903">
    <property type="entry name" value="Glyoxalase"/>
    <property type="match status" value="1"/>
</dbReference>